<reference evidence="2" key="1">
    <citation type="submission" date="2016-09" db="EMBL/GenBank/DDBJ databases">
        <authorList>
            <person name="Varghese N."/>
            <person name="Submissions S."/>
        </authorList>
    </citation>
    <scope>NUCLEOTIDE SEQUENCE [LARGE SCALE GENOMIC DNA]</scope>
    <source>
        <strain evidence="2">JS23</strain>
    </source>
</reference>
<dbReference type="RefSeq" id="WP_139169772.1">
    <property type="nucleotide sequence ID" value="NZ_FNLO01000013.1"/>
</dbReference>
<gene>
    <name evidence="1" type="ORF">SAMN05216551_113179</name>
</gene>
<organism evidence="1 2">
    <name type="scientific">Chitinasiproducens palmae</name>
    <dbReference type="NCBI Taxonomy" id="1770053"/>
    <lineage>
        <taxon>Bacteria</taxon>
        <taxon>Pseudomonadati</taxon>
        <taxon>Pseudomonadota</taxon>
        <taxon>Betaproteobacteria</taxon>
        <taxon>Burkholderiales</taxon>
        <taxon>Burkholderiaceae</taxon>
        <taxon>Chitinasiproducens</taxon>
    </lineage>
</organism>
<keyword evidence="2" id="KW-1185">Reference proteome</keyword>
<sequence>MTGKEQRRIACIGWGSLIEHPGCLTTLGAWLADGPSLPVEFARESNDGRITLVICPQAARVPTRWVLLNQTDVPAAAENLGRREYAEATPKWISRSIGWWDHSTAEQHGAESDTIAAWATERELDGVVWTNLPCGFKSSRGKMPSGEDVLTHLRSLDASALERAKDYVRTAPVEVDTAYRRQIAAHFGWN</sequence>
<protein>
    <submittedName>
        <fullName evidence="1">Uncharacterized protein</fullName>
    </submittedName>
</protein>
<evidence type="ECO:0000313" key="2">
    <source>
        <dbReference type="Proteomes" id="UP000243719"/>
    </source>
</evidence>
<evidence type="ECO:0000313" key="1">
    <source>
        <dbReference type="EMBL" id="SDV50864.1"/>
    </source>
</evidence>
<dbReference type="AlphaFoldDB" id="A0A1H2PVJ2"/>
<proteinExistence type="predicted"/>
<dbReference type="EMBL" id="FNLO01000013">
    <property type="protein sequence ID" value="SDV50864.1"/>
    <property type="molecule type" value="Genomic_DNA"/>
</dbReference>
<dbReference type="OrthoDB" id="262743at2"/>
<accession>A0A1H2PVJ2</accession>
<dbReference type="Proteomes" id="UP000243719">
    <property type="component" value="Unassembled WGS sequence"/>
</dbReference>
<name>A0A1H2PVJ2_9BURK</name>